<name>A0ABN9QB29_9DINO</name>
<proteinExistence type="predicted"/>
<comment type="caution">
    <text evidence="1">The sequence shown here is derived from an EMBL/GenBank/DDBJ whole genome shotgun (WGS) entry which is preliminary data.</text>
</comment>
<protein>
    <recommendedName>
        <fullName evidence="3">RNA-directed RNA polymerase</fullName>
    </recommendedName>
</protein>
<organism evidence="1 2">
    <name type="scientific">Prorocentrum cordatum</name>
    <dbReference type="NCBI Taxonomy" id="2364126"/>
    <lineage>
        <taxon>Eukaryota</taxon>
        <taxon>Sar</taxon>
        <taxon>Alveolata</taxon>
        <taxon>Dinophyceae</taxon>
        <taxon>Prorocentrales</taxon>
        <taxon>Prorocentraceae</taxon>
        <taxon>Prorocentrum</taxon>
    </lineage>
</organism>
<sequence>AAAREAERALACARHLSGCLADLPRLYGEVGTPAGRVQQLQEEQVRLSADAGSFNVHTIGLPLTGVLMPDGDVYEEELASGADGDGPDMASLTFNDTPARQRPAGRVYRFRAFPTEAELLRLERTARRAARDADPAVSEPLYYMQDAEVLGCGTTASFGDVLGFYHRMAPPAGMSWIAAQSVTGEAQKCDEITPCVGDVPWGESALHGLSSGVIVPMELVPTSSIARATGGEDDDARMLGALTHTREGRRRRDFRESVSQTHQEALDDFPLSGERSYQWLCEDIIEHGGSPDGRQTKWMSESGCTTDSAAAHLHDLLGLSSELAQTYDRVDGPNLACMEVVGRTCQLAGETMGSVKIEGVEHYIGRSKQSACRGVAVPPGLAKCTAEQLTRETEIQKQRRPAAAPPAADFATSAVQPLSECLNLLGGYTTPQCTPERLSDMDNLLLRRVRGLYRQMEAPAGASAQEACSELMGRPCLHCDTSNDLPLRSYAPHLAGWPNLGVFSVAKKDSRAAWDLALLRGSRRADRTPSTSKPAYLRPPFCLPAVAAGELGVSKLDGRRVAPWTRLYPQLAVAPMGWNWALYFVQRAHERALDQCPALRPEPRAVDFEPPPSPLSEPAHSLCVDNALVVGTDREEVTRVRRLAPQTLEAAGLAVYDESDAAEAMMMLGGQLEGRPARATLAPRRFWKLRLGIGFLLQRRPRVTSRDVEHLLGHCTFAALCRRESISCFSAIYCFVQQGCQRARPLWARGDLHAVKLILSVRRRLDSGEQARDTTRQLSITETAAVGKRSRHQYRNLLEQFLLASKLQTLGVAAPLLGAAGVRFFDELYLAGKAASTGEAFRLTKGQVLPPQAKMPKVTIHINPDYLKRPSKTGDMDETVDIARPWLASLIVKLSQGQPTDPLWTFRMPEVKRAFEEAASSLDPDGLRPVLYMGRRSGASIDRFTGGISLLGVQRRGRWRQPASVRRYEKRGLIQAVWSQMTAAARAYCLRAEVELPVQLNNV</sequence>
<evidence type="ECO:0000313" key="2">
    <source>
        <dbReference type="Proteomes" id="UP001189429"/>
    </source>
</evidence>
<dbReference type="EMBL" id="CAUYUJ010002664">
    <property type="protein sequence ID" value="CAK0801808.1"/>
    <property type="molecule type" value="Genomic_DNA"/>
</dbReference>
<keyword evidence="2" id="KW-1185">Reference proteome</keyword>
<dbReference type="Proteomes" id="UP001189429">
    <property type="component" value="Unassembled WGS sequence"/>
</dbReference>
<gene>
    <name evidence="1" type="ORF">PCOR1329_LOCUS9539</name>
</gene>
<reference evidence="1" key="1">
    <citation type="submission" date="2023-10" db="EMBL/GenBank/DDBJ databases">
        <authorList>
            <person name="Chen Y."/>
            <person name="Shah S."/>
            <person name="Dougan E. K."/>
            <person name="Thang M."/>
            <person name="Chan C."/>
        </authorList>
    </citation>
    <scope>NUCLEOTIDE SEQUENCE [LARGE SCALE GENOMIC DNA]</scope>
</reference>
<evidence type="ECO:0008006" key="3">
    <source>
        <dbReference type="Google" id="ProtNLM"/>
    </source>
</evidence>
<accession>A0ABN9QB29</accession>
<feature type="non-terminal residue" evidence="1">
    <location>
        <position position="1"/>
    </location>
</feature>
<evidence type="ECO:0000313" key="1">
    <source>
        <dbReference type="EMBL" id="CAK0801808.1"/>
    </source>
</evidence>